<keyword evidence="10 14" id="KW-1133">Transmembrane helix</keyword>
<dbReference type="SMART" id="SM00387">
    <property type="entry name" value="HATPase_c"/>
    <property type="match status" value="1"/>
</dbReference>
<proteinExistence type="predicted"/>
<dbReference type="InterPro" id="IPR000014">
    <property type="entry name" value="PAS"/>
</dbReference>
<dbReference type="PROSITE" id="PS50109">
    <property type="entry name" value="HIS_KIN"/>
    <property type="match status" value="1"/>
</dbReference>
<dbReference type="InterPro" id="IPR038318">
    <property type="entry name" value="KdpD_sf"/>
</dbReference>
<gene>
    <name evidence="18" type="ORF">PCC6912_00030</name>
</gene>
<dbReference type="Pfam" id="PF13426">
    <property type="entry name" value="PAS_9"/>
    <property type="match status" value="1"/>
</dbReference>
<keyword evidence="11" id="KW-0902">Two-component regulatory system</keyword>
<dbReference type="EC" id="2.7.13.3" evidence="3"/>
<organism evidence="18 19">
    <name type="scientific">Chlorogloeopsis fritschii PCC 6912</name>
    <dbReference type="NCBI Taxonomy" id="211165"/>
    <lineage>
        <taxon>Bacteria</taxon>
        <taxon>Bacillati</taxon>
        <taxon>Cyanobacteriota</taxon>
        <taxon>Cyanophyceae</taxon>
        <taxon>Nostocales</taxon>
        <taxon>Chlorogloeopsidaceae</taxon>
        <taxon>Chlorogloeopsis</taxon>
    </lineage>
</organism>
<dbReference type="InterPro" id="IPR003594">
    <property type="entry name" value="HATPase_dom"/>
</dbReference>
<evidence type="ECO:0000256" key="13">
    <source>
        <dbReference type="SAM" id="Coils"/>
    </source>
</evidence>
<dbReference type="InterPro" id="IPR035965">
    <property type="entry name" value="PAS-like_dom_sf"/>
</dbReference>
<keyword evidence="6 14" id="KW-0812">Transmembrane</keyword>
<dbReference type="InterPro" id="IPR036890">
    <property type="entry name" value="HATPase_C_sf"/>
</dbReference>
<dbReference type="Pfam" id="PF13185">
    <property type="entry name" value="GAF_2"/>
    <property type="match status" value="1"/>
</dbReference>
<evidence type="ECO:0000256" key="1">
    <source>
        <dbReference type="ARBA" id="ARBA00000085"/>
    </source>
</evidence>
<dbReference type="Pfam" id="PF00512">
    <property type="entry name" value="HisKA"/>
    <property type="match status" value="1"/>
</dbReference>
<keyword evidence="9" id="KW-0067">ATP-binding</keyword>
<evidence type="ECO:0000256" key="3">
    <source>
        <dbReference type="ARBA" id="ARBA00012438"/>
    </source>
</evidence>
<evidence type="ECO:0000313" key="19">
    <source>
        <dbReference type="Proteomes" id="UP000268857"/>
    </source>
</evidence>
<keyword evidence="12 14" id="KW-0472">Membrane</keyword>
<keyword evidence="13" id="KW-0175">Coiled coil</keyword>
<dbReference type="Pfam" id="PF08448">
    <property type="entry name" value="PAS_4"/>
    <property type="match status" value="1"/>
</dbReference>
<evidence type="ECO:0000256" key="8">
    <source>
        <dbReference type="ARBA" id="ARBA00022777"/>
    </source>
</evidence>
<dbReference type="InterPro" id="IPR052162">
    <property type="entry name" value="Sensor_kinase/Photoreceptor"/>
</dbReference>
<dbReference type="PANTHER" id="PTHR43304">
    <property type="entry name" value="PHYTOCHROME-LIKE PROTEIN CPH1"/>
    <property type="match status" value="1"/>
</dbReference>
<dbReference type="Gene3D" id="3.30.565.10">
    <property type="entry name" value="Histidine kinase-like ATPase, C-terminal domain"/>
    <property type="match status" value="1"/>
</dbReference>
<keyword evidence="7" id="KW-0547">Nucleotide-binding</keyword>
<dbReference type="InterPro" id="IPR003661">
    <property type="entry name" value="HisK_dim/P_dom"/>
</dbReference>
<name>A0A3S5K2I1_CHLFR</name>
<keyword evidence="5" id="KW-0808">Transferase</keyword>
<dbReference type="Gene3D" id="1.10.287.130">
    <property type="match status" value="1"/>
</dbReference>
<dbReference type="PROSITE" id="PS50112">
    <property type="entry name" value="PAS"/>
    <property type="match status" value="2"/>
</dbReference>
<reference evidence="18 19" key="1">
    <citation type="journal article" date="2019" name="Genome Biol. Evol.">
        <title>Day and night: Metabolic profiles and evolutionary relationships of six axenic non-marine cyanobacteria.</title>
        <authorList>
            <person name="Will S.E."/>
            <person name="Henke P."/>
            <person name="Boedeker C."/>
            <person name="Huang S."/>
            <person name="Brinkmann H."/>
            <person name="Rohde M."/>
            <person name="Jarek M."/>
            <person name="Friedl T."/>
            <person name="Seufert S."/>
            <person name="Schumacher M."/>
            <person name="Overmann J."/>
            <person name="Neumann-Schaal M."/>
            <person name="Petersen J."/>
        </authorList>
    </citation>
    <scope>NUCLEOTIDE SEQUENCE [LARGE SCALE GENOMIC DNA]</scope>
    <source>
        <strain evidence="18 19">PCC 6912</strain>
    </source>
</reference>
<comment type="catalytic activity">
    <reaction evidence="1">
        <text>ATP + protein L-histidine = ADP + protein N-phospho-L-histidine.</text>
        <dbReference type="EC" id="2.7.13.3"/>
    </reaction>
</comment>
<evidence type="ECO:0000313" key="18">
    <source>
        <dbReference type="EMBL" id="RUR86560.1"/>
    </source>
</evidence>
<dbReference type="Pfam" id="PF02518">
    <property type="entry name" value="HATPase_c"/>
    <property type="match status" value="1"/>
</dbReference>
<evidence type="ECO:0000256" key="12">
    <source>
        <dbReference type="ARBA" id="ARBA00023136"/>
    </source>
</evidence>
<dbReference type="InterPro" id="IPR029016">
    <property type="entry name" value="GAF-like_dom_sf"/>
</dbReference>
<feature type="coiled-coil region" evidence="13">
    <location>
        <begin position="108"/>
        <end position="135"/>
    </location>
</feature>
<dbReference type="InterPro" id="IPR003018">
    <property type="entry name" value="GAF"/>
</dbReference>
<dbReference type="InterPro" id="IPR000700">
    <property type="entry name" value="PAS-assoc_C"/>
</dbReference>
<evidence type="ECO:0000256" key="9">
    <source>
        <dbReference type="ARBA" id="ARBA00022840"/>
    </source>
</evidence>
<dbReference type="InterPro" id="IPR036097">
    <property type="entry name" value="HisK_dim/P_sf"/>
</dbReference>
<dbReference type="Gene3D" id="1.20.120.620">
    <property type="entry name" value="Backbone structure of the membrane domain of e. Coli histidine kinase receptor kdpd"/>
    <property type="match status" value="1"/>
</dbReference>
<dbReference type="InterPro" id="IPR004358">
    <property type="entry name" value="Sig_transdc_His_kin-like_C"/>
</dbReference>
<dbReference type="SMART" id="SM00388">
    <property type="entry name" value="HisKA"/>
    <property type="match status" value="1"/>
</dbReference>
<dbReference type="Pfam" id="PF13493">
    <property type="entry name" value="DUF4118"/>
    <property type="match status" value="1"/>
</dbReference>
<feature type="transmembrane region" description="Helical" evidence="14">
    <location>
        <begin position="20"/>
        <end position="37"/>
    </location>
</feature>
<dbReference type="RefSeq" id="WP_016874527.1">
    <property type="nucleotide sequence ID" value="NZ_AJLN01000116.1"/>
</dbReference>
<evidence type="ECO:0000256" key="11">
    <source>
        <dbReference type="ARBA" id="ARBA00023012"/>
    </source>
</evidence>
<dbReference type="InterPro" id="IPR005467">
    <property type="entry name" value="His_kinase_dom"/>
</dbReference>
<evidence type="ECO:0000256" key="6">
    <source>
        <dbReference type="ARBA" id="ARBA00022692"/>
    </source>
</evidence>
<dbReference type="Proteomes" id="UP000268857">
    <property type="component" value="Unassembled WGS sequence"/>
</dbReference>
<dbReference type="InterPro" id="IPR025201">
    <property type="entry name" value="KdpD_TM"/>
</dbReference>
<dbReference type="STRING" id="211165.GCA_000317285_04912"/>
<dbReference type="AlphaFoldDB" id="A0A3S5K2I1"/>
<dbReference type="SUPFAM" id="SSF55785">
    <property type="entry name" value="PYP-like sensor domain (PAS domain)"/>
    <property type="match status" value="2"/>
</dbReference>
<feature type="transmembrane region" description="Helical" evidence="14">
    <location>
        <begin position="43"/>
        <end position="59"/>
    </location>
</feature>
<dbReference type="CDD" id="cd00082">
    <property type="entry name" value="HisKA"/>
    <property type="match status" value="1"/>
</dbReference>
<feature type="domain" description="PAS" evidence="16">
    <location>
        <begin position="250"/>
        <end position="320"/>
    </location>
</feature>
<feature type="domain" description="PAS" evidence="16">
    <location>
        <begin position="125"/>
        <end position="197"/>
    </location>
</feature>
<dbReference type="OrthoDB" id="516853at2"/>
<dbReference type="InterPro" id="IPR013656">
    <property type="entry name" value="PAS_4"/>
</dbReference>
<dbReference type="SUPFAM" id="SSF55874">
    <property type="entry name" value="ATPase domain of HSP90 chaperone/DNA topoisomerase II/histidine kinase"/>
    <property type="match status" value="1"/>
</dbReference>
<evidence type="ECO:0000256" key="5">
    <source>
        <dbReference type="ARBA" id="ARBA00022679"/>
    </source>
</evidence>
<dbReference type="SMART" id="SM00091">
    <property type="entry name" value="PAS"/>
    <property type="match status" value="2"/>
</dbReference>
<dbReference type="PROSITE" id="PS50113">
    <property type="entry name" value="PAC"/>
    <property type="match status" value="1"/>
</dbReference>
<dbReference type="GO" id="GO:0016020">
    <property type="term" value="C:membrane"/>
    <property type="evidence" value="ECO:0007669"/>
    <property type="project" value="UniProtKB-SubCell"/>
</dbReference>
<evidence type="ECO:0000256" key="14">
    <source>
        <dbReference type="SAM" id="Phobius"/>
    </source>
</evidence>
<keyword evidence="4" id="KW-0597">Phosphoprotein</keyword>
<evidence type="ECO:0000256" key="2">
    <source>
        <dbReference type="ARBA" id="ARBA00004141"/>
    </source>
</evidence>
<comment type="subcellular location">
    <subcellularLocation>
        <location evidence="2">Membrane</location>
        <topology evidence="2">Multi-pass membrane protein</topology>
    </subcellularLocation>
</comment>
<evidence type="ECO:0000256" key="7">
    <source>
        <dbReference type="ARBA" id="ARBA00022741"/>
    </source>
</evidence>
<feature type="domain" description="Histidine kinase" evidence="15">
    <location>
        <begin position="571"/>
        <end position="787"/>
    </location>
</feature>
<evidence type="ECO:0000259" key="17">
    <source>
        <dbReference type="PROSITE" id="PS50113"/>
    </source>
</evidence>
<dbReference type="CDD" id="cd00130">
    <property type="entry name" value="PAS"/>
    <property type="match status" value="2"/>
</dbReference>
<evidence type="ECO:0000259" key="16">
    <source>
        <dbReference type="PROSITE" id="PS50112"/>
    </source>
</evidence>
<dbReference type="EMBL" id="RSCJ01000001">
    <property type="protein sequence ID" value="RUR86560.1"/>
    <property type="molecule type" value="Genomic_DNA"/>
</dbReference>
<dbReference type="GO" id="GO:0005524">
    <property type="term" value="F:ATP binding"/>
    <property type="evidence" value="ECO:0007669"/>
    <property type="project" value="UniProtKB-KW"/>
</dbReference>
<accession>A0A3S5K2I1</accession>
<dbReference type="SUPFAM" id="SSF47384">
    <property type="entry name" value="Homodimeric domain of signal transducing histidine kinase"/>
    <property type="match status" value="1"/>
</dbReference>
<keyword evidence="8" id="KW-0418">Kinase</keyword>
<dbReference type="PANTHER" id="PTHR43304:SF1">
    <property type="entry name" value="PAC DOMAIN-CONTAINING PROTEIN"/>
    <property type="match status" value="1"/>
</dbReference>
<comment type="caution">
    <text evidence="18">The sequence shown here is derived from an EMBL/GenBank/DDBJ whole genome shotgun (WGS) entry which is preliminary data.</text>
</comment>
<dbReference type="GO" id="GO:0000155">
    <property type="term" value="F:phosphorelay sensor kinase activity"/>
    <property type="evidence" value="ECO:0007669"/>
    <property type="project" value="InterPro"/>
</dbReference>
<evidence type="ECO:0000256" key="4">
    <source>
        <dbReference type="ARBA" id="ARBA00022553"/>
    </source>
</evidence>
<sequence>MVHPRRWRQFVRRPVRLKDYGIAIIASGLALLLSLLFSPFIASGTFTLFLASVVFSSLYGGRKAGLLATIIGGLASAFFFLAPVLSFSITTLEGSLRLGLFVCVSLLINEMNAARQQAERNIRTSEARFRRLTDSNIIGIIYGWISGSIRDANDAFLQMVGYTREDLRSRQLNWHRMTPSSQQALIDRRIEQLQQNHISPPAQQNLIHRDGTYVPVLMGLALLEETADEVIGFVLDLTALHRTEQALQENYNLLQSVIEGTNDAVFVKDKQGRYLLINTTTAHIIGRSPAEILGKDDTELLPAEEAAVLQENDRRIMTSGRTEVIEEQVTQADGVHTYLSTKDPYRDVEGRVIGLIGVARDITDRKQAEVNLARANQRLEALRAIDRAILRADSTTAIADAALVRLARLIPYQQAAVILFNFATNEAQFLAGQVDGQQAGTVVPIAELMPLEVLQQREPIQYIEDLGSMLRRSPMLEQQFAQGMRSMLRVALLVEGELIGDLNLFANQPTTFTVEHQTIAQEVANQLAIAIQQARLREQLQAYTTELEQRVAERTAALQSANESLEAFGYSVSHDLQAPLRAMQGLAEALLEDYGDQLDPLGREYAEHIVSSAQQMARLITDLLSYSRLSRTEMNLRPLRLDSVIAEVCDERLASELQERQAQVTVERPLPDVMGHYPTLVQVLTNLITNAVKYMPADRSPQVRIYAEPRGEWVRLWVEDNGIGIDPHYHERIFNVFERLHGEESYPGTGIGLAIVRKGVERMGGQVGVESQLGQGSRFWLELRRAEYG</sequence>
<dbReference type="Gene3D" id="3.30.450.40">
    <property type="match status" value="1"/>
</dbReference>
<dbReference type="SUPFAM" id="SSF55781">
    <property type="entry name" value="GAF domain-like"/>
    <property type="match status" value="1"/>
</dbReference>
<protein>
    <recommendedName>
        <fullName evidence="3">histidine kinase</fullName>
        <ecNumber evidence="3">2.7.13.3</ecNumber>
    </recommendedName>
</protein>
<evidence type="ECO:0000256" key="10">
    <source>
        <dbReference type="ARBA" id="ARBA00022989"/>
    </source>
</evidence>
<feature type="domain" description="PAC" evidence="17">
    <location>
        <begin position="323"/>
        <end position="374"/>
    </location>
</feature>
<dbReference type="Gene3D" id="3.30.450.20">
    <property type="entry name" value="PAS domain"/>
    <property type="match status" value="2"/>
</dbReference>
<dbReference type="NCBIfam" id="TIGR00229">
    <property type="entry name" value="sensory_box"/>
    <property type="match status" value="2"/>
</dbReference>
<feature type="transmembrane region" description="Helical" evidence="14">
    <location>
        <begin position="66"/>
        <end position="89"/>
    </location>
</feature>
<keyword evidence="19" id="KW-1185">Reference proteome</keyword>
<evidence type="ECO:0000259" key="15">
    <source>
        <dbReference type="PROSITE" id="PS50109"/>
    </source>
</evidence>
<dbReference type="SMART" id="SM00065">
    <property type="entry name" value="GAF"/>
    <property type="match status" value="1"/>
</dbReference>
<dbReference type="PRINTS" id="PR00344">
    <property type="entry name" value="BCTRLSENSOR"/>
</dbReference>